<protein>
    <submittedName>
        <fullName evidence="1">RNA-binding Zn-ribbon protein involved in translation (DUF1610 family)</fullName>
    </submittedName>
</protein>
<accession>A0ABT9ZTE0</accession>
<organism evidence="1 2">
    <name type="scientific">Evansella vedderi</name>
    <dbReference type="NCBI Taxonomy" id="38282"/>
    <lineage>
        <taxon>Bacteria</taxon>
        <taxon>Bacillati</taxon>
        <taxon>Bacillota</taxon>
        <taxon>Bacilli</taxon>
        <taxon>Bacillales</taxon>
        <taxon>Bacillaceae</taxon>
        <taxon>Evansella</taxon>
    </lineage>
</organism>
<dbReference type="Proteomes" id="UP001230005">
    <property type="component" value="Unassembled WGS sequence"/>
</dbReference>
<gene>
    <name evidence="1" type="ORF">J2S74_001876</name>
</gene>
<keyword evidence="2" id="KW-1185">Reference proteome</keyword>
<dbReference type="EMBL" id="JAUSUG010000006">
    <property type="protein sequence ID" value="MDQ0254497.1"/>
    <property type="molecule type" value="Genomic_DNA"/>
</dbReference>
<sequence>MALKLFRAKKYDHCTHVECPSCEEKRPVEDWNNIALETYGSNSPDIRTAANKKVPFPYQCPNCYMGYSAYLLKFD</sequence>
<proteinExistence type="predicted"/>
<comment type="caution">
    <text evidence="1">The sequence shown here is derived from an EMBL/GenBank/DDBJ whole genome shotgun (WGS) entry which is preliminary data.</text>
</comment>
<dbReference type="RefSeq" id="WP_307324543.1">
    <property type="nucleotide sequence ID" value="NZ_JAUSUG010000006.1"/>
</dbReference>
<evidence type="ECO:0000313" key="2">
    <source>
        <dbReference type="Proteomes" id="UP001230005"/>
    </source>
</evidence>
<evidence type="ECO:0000313" key="1">
    <source>
        <dbReference type="EMBL" id="MDQ0254497.1"/>
    </source>
</evidence>
<reference evidence="1 2" key="1">
    <citation type="submission" date="2023-07" db="EMBL/GenBank/DDBJ databases">
        <title>Genomic Encyclopedia of Type Strains, Phase IV (KMG-IV): sequencing the most valuable type-strain genomes for metagenomic binning, comparative biology and taxonomic classification.</title>
        <authorList>
            <person name="Goeker M."/>
        </authorList>
    </citation>
    <scope>NUCLEOTIDE SEQUENCE [LARGE SCALE GENOMIC DNA]</scope>
    <source>
        <strain evidence="1 2">DSM 9768</strain>
    </source>
</reference>
<name>A0ABT9ZTE0_9BACI</name>